<dbReference type="AlphaFoldDB" id="A0A174NSM7"/>
<name>A0A174NSM7_ANAHA</name>
<dbReference type="OrthoDB" id="346163at2"/>
<dbReference type="CDD" id="cd22987">
    <property type="entry name" value="AcrVA2-like"/>
    <property type="match status" value="1"/>
</dbReference>
<dbReference type="Pfam" id="PF26125">
    <property type="entry name" value="AcrVA2-like"/>
    <property type="match status" value="1"/>
</dbReference>
<organism evidence="1 2">
    <name type="scientific">Anaerostipes hadrus</name>
    <dbReference type="NCBI Taxonomy" id="649756"/>
    <lineage>
        <taxon>Bacteria</taxon>
        <taxon>Bacillati</taxon>
        <taxon>Bacillota</taxon>
        <taxon>Clostridia</taxon>
        <taxon>Lachnospirales</taxon>
        <taxon>Lachnospiraceae</taxon>
        <taxon>Anaerostipes</taxon>
    </lineage>
</organism>
<gene>
    <name evidence="1" type="ORF">ERS852520_01539</name>
</gene>
<dbReference type="EMBL" id="CZAU01000013">
    <property type="protein sequence ID" value="CUP51674.1"/>
    <property type="molecule type" value="Genomic_DNA"/>
</dbReference>
<sequence>MKKCYPLELVNQVANKYHDCWNIVEDFRNDSELPQWDRRCYIPIAAGLAIATDGDMSKKAIWNSSLEADLIVATAAWRLHKQVYSFDPAMEKVLISQADQNLKIPIDILNKIPFFCVYIETTTMEDMDGFFIHFESDTNTGELELRFLIVLKDGDIFPIPFHLIEGGTIADGINASFEKANENQRMLHTNKYEIDDAKDYARDLCCKLLQLVLYVCSKNKEMVEDPVQKKITRQPKSFQFIKDKYREVQRWNFGEKSGDFIRKFYKTLDFEEEVKKKNEINITNNVKSSKINGTPKRPHLRKAHWHHYWIGSDNEGNRTLELKWMAPMFIHKDDADEDA</sequence>
<dbReference type="Proteomes" id="UP000095564">
    <property type="component" value="Unassembled WGS sequence"/>
</dbReference>
<reference evidence="1 2" key="1">
    <citation type="submission" date="2015-09" db="EMBL/GenBank/DDBJ databases">
        <authorList>
            <consortium name="Pathogen Informatics"/>
        </authorList>
    </citation>
    <scope>NUCLEOTIDE SEQUENCE [LARGE SCALE GENOMIC DNA]</scope>
    <source>
        <strain evidence="1 2">2789STDY5834908</strain>
    </source>
</reference>
<proteinExistence type="predicted"/>
<protein>
    <submittedName>
        <fullName evidence="1">Uncharacterized protein</fullName>
    </submittedName>
</protein>
<evidence type="ECO:0000313" key="2">
    <source>
        <dbReference type="Proteomes" id="UP000095564"/>
    </source>
</evidence>
<evidence type="ECO:0000313" key="1">
    <source>
        <dbReference type="EMBL" id="CUP51674.1"/>
    </source>
</evidence>
<dbReference type="RefSeq" id="WP_055160053.1">
    <property type="nucleotide sequence ID" value="NZ_CZAU01000013.1"/>
</dbReference>
<accession>A0A174NSM7</accession>
<dbReference type="InterPro" id="IPR058915">
    <property type="entry name" value="AcrVA2-like"/>
</dbReference>